<name>A0A9P8L8U4_9PEZI</name>
<proteinExistence type="predicted"/>
<sequence length="416" mass="46348">MTQTNGTTTGNGVAGSESLSLPLFCFAWCIALTRYLCAPQAELHASVPVAMSISAFTGISWYNVLELNVIIWFTFKQRHGLYFYSLLAASWGIVFHQLGYILRFFGVSKNDYASEAIVNVGWYCMVTGQSFVLYSRLHLVVRDNRKVRWILYMIIIDFFIFHIPTSTLDFFCVYNVKKYYPYFNIMEKIQVTGFFLQEATISGLYIFETRKLLRPAKSFQKEKVRRVMRHLIYINILIILLDIVVLVTEYAGLFQIQVTFKGAVYSVKLRLEFAILNELMVLAGSSHTAGGAKSTYWLSGTGSHGSRNAKSSGGGGGGSEMALETFDTIGKPEGGANGNTLGYSYAAEAKRAPHSLSADRDRKHVVRTTEVAVSSSDPSIMEHEVYDGRKAGRKHGAAHHNRSPASSEVEFAGKGF</sequence>
<dbReference type="InterPro" id="IPR056120">
    <property type="entry name" value="DUF7703"/>
</dbReference>
<evidence type="ECO:0000313" key="5">
    <source>
        <dbReference type="Proteomes" id="UP000750711"/>
    </source>
</evidence>
<dbReference type="Proteomes" id="UP000750711">
    <property type="component" value="Unassembled WGS sequence"/>
</dbReference>
<comment type="caution">
    <text evidence="4">The sequence shown here is derived from an EMBL/GenBank/DDBJ whole genome shotgun (WGS) entry which is preliminary data.</text>
</comment>
<feature type="region of interest" description="Disordered" evidence="1">
    <location>
        <begin position="388"/>
        <end position="416"/>
    </location>
</feature>
<feature type="transmembrane region" description="Helical" evidence="2">
    <location>
        <begin position="19"/>
        <end position="37"/>
    </location>
</feature>
<feature type="transmembrane region" description="Helical" evidence="2">
    <location>
        <begin position="117"/>
        <end position="137"/>
    </location>
</feature>
<dbReference type="EMBL" id="JAGHQM010001079">
    <property type="protein sequence ID" value="KAH0556504.1"/>
    <property type="molecule type" value="Genomic_DNA"/>
</dbReference>
<feature type="transmembrane region" description="Helical" evidence="2">
    <location>
        <begin position="231"/>
        <end position="253"/>
    </location>
</feature>
<keyword evidence="2" id="KW-0472">Membrane</keyword>
<evidence type="ECO:0000313" key="4">
    <source>
        <dbReference type="EMBL" id="KAH0556504.1"/>
    </source>
</evidence>
<dbReference type="PANTHER" id="PTHR37013">
    <property type="entry name" value="INTEGRAL MEMBRANE PROTEIN (AFU_ORTHOLOGUE AFUA_1G05950)-RELATED"/>
    <property type="match status" value="1"/>
</dbReference>
<keyword evidence="2" id="KW-0812">Transmembrane</keyword>
<evidence type="ECO:0000259" key="3">
    <source>
        <dbReference type="Pfam" id="PF24802"/>
    </source>
</evidence>
<dbReference type="AlphaFoldDB" id="A0A9P8L8U4"/>
<evidence type="ECO:0000256" key="1">
    <source>
        <dbReference type="SAM" id="MobiDB-lite"/>
    </source>
</evidence>
<protein>
    <recommendedName>
        <fullName evidence="3">DUF7703 domain-containing protein</fullName>
    </recommendedName>
</protein>
<gene>
    <name evidence="4" type="ORF">GP486_005603</name>
</gene>
<feature type="transmembrane region" description="Helical" evidence="2">
    <location>
        <begin position="149"/>
        <end position="176"/>
    </location>
</feature>
<reference evidence="4" key="1">
    <citation type="submission" date="2021-03" db="EMBL/GenBank/DDBJ databases">
        <title>Comparative genomics and phylogenomic investigation of the class Geoglossomycetes provide insights into ecological specialization and systematics.</title>
        <authorList>
            <person name="Melie T."/>
            <person name="Pirro S."/>
            <person name="Miller A.N."/>
            <person name="Quandt A."/>
        </authorList>
    </citation>
    <scope>NUCLEOTIDE SEQUENCE</scope>
    <source>
        <strain evidence="4">CAQ_001_2017</strain>
    </source>
</reference>
<accession>A0A9P8L8U4</accession>
<feature type="domain" description="DUF7703" evidence="3">
    <location>
        <begin position="48"/>
        <end position="283"/>
    </location>
</feature>
<keyword evidence="5" id="KW-1185">Reference proteome</keyword>
<dbReference type="PANTHER" id="PTHR37013:SF3">
    <property type="entry name" value="INTEGRAL MEMBRANE PROTEIN (AFU_ORTHOLOGUE AFUA_1G05950)"/>
    <property type="match status" value="1"/>
</dbReference>
<evidence type="ECO:0000256" key="2">
    <source>
        <dbReference type="SAM" id="Phobius"/>
    </source>
</evidence>
<keyword evidence="2" id="KW-1133">Transmembrane helix</keyword>
<feature type="transmembrane region" description="Helical" evidence="2">
    <location>
        <begin position="81"/>
        <end position="105"/>
    </location>
</feature>
<organism evidence="4 5">
    <name type="scientific">Trichoglossum hirsutum</name>
    <dbReference type="NCBI Taxonomy" id="265104"/>
    <lineage>
        <taxon>Eukaryota</taxon>
        <taxon>Fungi</taxon>
        <taxon>Dikarya</taxon>
        <taxon>Ascomycota</taxon>
        <taxon>Pezizomycotina</taxon>
        <taxon>Geoglossomycetes</taxon>
        <taxon>Geoglossales</taxon>
        <taxon>Geoglossaceae</taxon>
        <taxon>Trichoglossum</taxon>
    </lineage>
</organism>
<dbReference type="Pfam" id="PF24802">
    <property type="entry name" value="DUF7703"/>
    <property type="match status" value="1"/>
</dbReference>
<feature type="transmembrane region" description="Helical" evidence="2">
    <location>
        <begin position="49"/>
        <end position="75"/>
    </location>
</feature>
<feature type="compositionally biased region" description="Basic residues" evidence="1">
    <location>
        <begin position="391"/>
        <end position="402"/>
    </location>
</feature>